<dbReference type="Gene3D" id="2.120.10.30">
    <property type="entry name" value="TolB, C-terminal domain"/>
    <property type="match status" value="1"/>
</dbReference>
<dbReference type="AlphaFoldDB" id="A0A388LY93"/>
<feature type="compositionally biased region" description="Basic and acidic residues" evidence="1">
    <location>
        <begin position="464"/>
        <end position="475"/>
    </location>
</feature>
<dbReference type="SMART" id="SM00220">
    <property type="entry name" value="S_TKc"/>
    <property type="match status" value="1"/>
</dbReference>
<feature type="region of interest" description="Disordered" evidence="1">
    <location>
        <begin position="842"/>
        <end position="867"/>
    </location>
</feature>
<organism evidence="3 4">
    <name type="scientific">Chara braunii</name>
    <name type="common">Braun's stonewort</name>
    <dbReference type="NCBI Taxonomy" id="69332"/>
    <lineage>
        <taxon>Eukaryota</taxon>
        <taxon>Viridiplantae</taxon>
        <taxon>Streptophyta</taxon>
        <taxon>Charophyceae</taxon>
        <taxon>Charales</taxon>
        <taxon>Characeae</taxon>
        <taxon>Chara</taxon>
    </lineage>
</organism>
<dbReference type="OrthoDB" id="4062651at2759"/>
<dbReference type="PANTHER" id="PTHR48006">
    <property type="entry name" value="LEUCINE-RICH REPEAT-CONTAINING PROTEIN DDB_G0281931-RELATED"/>
    <property type="match status" value="1"/>
</dbReference>
<dbReference type="InterPro" id="IPR008271">
    <property type="entry name" value="Ser/Thr_kinase_AS"/>
</dbReference>
<feature type="domain" description="Protein kinase" evidence="2">
    <location>
        <begin position="502"/>
        <end position="929"/>
    </location>
</feature>
<dbReference type="InterPro" id="IPR051824">
    <property type="entry name" value="LRR_Rcpt-Like_S/T_Kinase"/>
</dbReference>
<evidence type="ECO:0000313" key="4">
    <source>
        <dbReference type="Proteomes" id="UP000265515"/>
    </source>
</evidence>
<feature type="compositionally biased region" description="Polar residues" evidence="1">
    <location>
        <begin position="441"/>
        <end position="456"/>
    </location>
</feature>
<dbReference type="Gramene" id="GBG87300">
    <property type="protein sequence ID" value="GBG87300"/>
    <property type="gene ID" value="CBR_g45359"/>
</dbReference>
<dbReference type="InterPro" id="IPR001245">
    <property type="entry name" value="Ser-Thr/Tyr_kinase_cat_dom"/>
</dbReference>
<dbReference type="Gene3D" id="3.30.200.20">
    <property type="entry name" value="Phosphorylase Kinase, domain 1"/>
    <property type="match status" value="1"/>
</dbReference>
<dbReference type="GO" id="GO:0005524">
    <property type="term" value="F:ATP binding"/>
    <property type="evidence" value="ECO:0007669"/>
    <property type="project" value="InterPro"/>
</dbReference>
<dbReference type="InterPro" id="IPR011009">
    <property type="entry name" value="Kinase-like_dom_sf"/>
</dbReference>
<feature type="region of interest" description="Disordered" evidence="1">
    <location>
        <begin position="594"/>
        <end position="617"/>
    </location>
</feature>
<evidence type="ECO:0000313" key="3">
    <source>
        <dbReference type="EMBL" id="GBG87300.1"/>
    </source>
</evidence>
<dbReference type="Pfam" id="PF07714">
    <property type="entry name" value="PK_Tyr_Ser-Thr"/>
    <property type="match status" value="1"/>
</dbReference>
<comment type="caution">
    <text evidence="3">The sequence shown here is derived from an EMBL/GenBank/DDBJ whole genome shotgun (WGS) entry which is preliminary data.</text>
</comment>
<dbReference type="PANTHER" id="PTHR48006:SF100">
    <property type="entry name" value="LRR RECEPTOR-LIKE SERINE_THREONINE-KINASE-RELATED"/>
    <property type="match status" value="1"/>
</dbReference>
<dbReference type="Proteomes" id="UP000265515">
    <property type="component" value="Unassembled WGS sequence"/>
</dbReference>
<dbReference type="PROSITE" id="PS50011">
    <property type="entry name" value="PROTEIN_KINASE_DOM"/>
    <property type="match status" value="1"/>
</dbReference>
<gene>
    <name evidence="3" type="ORF">CBR_g45359</name>
</gene>
<evidence type="ECO:0000256" key="1">
    <source>
        <dbReference type="SAM" id="MobiDB-lite"/>
    </source>
</evidence>
<dbReference type="InterPro" id="IPR011042">
    <property type="entry name" value="6-blade_b-propeller_TolB-like"/>
</dbReference>
<dbReference type="Gene3D" id="1.10.510.10">
    <property type="entry name" value="Transferase(Phosphotransferase) domain 1"/>
    <property type="match status" value="1"/>
</dbReference>
<dbReference type="SUPFAM" id="SSF63825">
    <property type="entry name" value="YWTD domain"/>
    <property type="match status" value="1"/>
</dbReference>
<evidence type="ECO:0000259" key="2">
    <source>
        <dbReference type="PROSITE" id="PS50011"/>
    </source>
</evidence>
<dbReference type="STRING" id="69332.A0A388LY93"/>
<dbReference type="SUPFAM" id="SSF56112">
    <property type="entry name" value="Protein kinase-like (PK-like)"/>
    <property type="match status" value="1"/>
</dbReference>
<dbReference type="InterPro" id="IPR000719">
    <property type="entry name" value="Prot_kinase_dom"/>
</dbReference>
<dbReference type="GO" id="GO:0004672">
    <property type="term" value="F:protein kinase activity"/>
    <property type="evidence" value="ECO:0007669"/>
    <property type="project" value="InterPro"/>
</dbReference>
<dbReference type="PROSITE" id="PS00108">
    <property type="entry name" value="PROTEIN_KINASE_ST"/>
    <property type="match status" value="1"/>
</dbReference>
<accession>A0A388LY93</accession>
<sequence length="942" mass="101574">MVFVHNSTIFYYILDQRRFPPVGIPTMSHQMLSFIKGDLLPIRQGGGGNPGGNDSLIVPEVISYWWPYDTPDGSPISTPVLFNASENGSDLALVHGMEITGSGSHLVLSTVRREPNHLPGASRLTFLSVGDGRRNSTLLPAADRLWDLSYNPPKTDLLMIDKQKPARLLSIPVDDDGMPVNASALTIVKTFLSSSGSDSLEEVDMSRQCFVSKGSCMYFREETRGMLYAIDTKSTSRRITHIAGGPGSDPLGDGPTLNASFSDLRDMVVTPDGCNIFVSELEGYVRWIKLNVPCQAGGMVETVARHNSARLWGLALHDYAGRLYLYVGTDDGRLFELEIQQSHLHSCLSFQGTTSSKGSPISTPPPSGIQPEERGGRRKTGLTGGSSLSPLERNVRLVIAIPACALLITAAIAGVQVMVCCRQKRPGSGPRSGPGSGPGSVTDQRQSTSSSASTLDGTPPSADESEKGSRSHDESATNQAKAKAKVVQFPLKILSRSCSNFSKRRLVGDAGAFGEVYHGVIEGREVALKVMTGELTISKRRMFMAEVSTLTVLRHDNLIRLLGYCQEKNRAILVYPYIAGGSLHARLFRRENLGAVQQPPPPPPPSPSPHPHPPRRPPLTLIERVRIALQIAKGVWYLHEGTGTPVIHRDIKSSNILIDDGPNGRLRAVVADFGLAKIVEHLLGVTYREHVWTSQLAGTFGYMAPEYVLTGRLSAKNDVYAFGVIVLELLTGRRAVTQASSAKECVAQGFADKECVAQGFADKECVAQGFADKECEAESFSDKECVAEGVSDIRECMALAEWVRLSLDGQRSCRGSLIASRMPEGVTDPCLRAGGLSASAERQRVVASQEGKGNGGGDGKMMGEKGASRRMSESFPLEILDPCVRGEVSTSAERRMVMEMFRLGLACTEEHDAARPAMSAAVETIRAILGNVTGAVGSDLDD</sequence>
<name>A0A388LY93_CHABU</name>
<feature type="compositionally biased region" description="Low complexity" evidence="1">
    <location>
        <begin position="352"/>
        <end position="361"/>
    </location>
</feature>
<keyword evidence="4" id="KW-1185">Reference proteome</keyword>
<dbReference type="EMBL" id="BFEA01000605">
    <property type="protein sequence ID" value="GBG87300.1"/>
    <property type="molecule type" value="Genomic_DNA"/>
</dbReference>
<feature type="compositionally biased region" description="Pro residues" evidence="1">
    <location>
        <begin position="598"/>
        <end position="611"/>
    </location>
</feature>
<proteinExistence type="predicted"/>
<feature type="region of interest" description="Disordered" evidence="1">
    <location>
        <begin position="351"/>
        <end position="387"/>
    </location>
</feature>
<feature type="region of interest" description="Disordered" evidence="1">
    <location>
        <begin position="424"/>
        <end position="481"/>
    </location>
</feature>
<reference evidence="3 4" key="1">
    <citation type="journal article" date="2018" name="Cell">
        <title>The Chara Genome: Secondary Complexity and Implications for Plant Terrestrialization.</title>
        <authorList>
            <person name="Nishiyama T."/>
            <person name="Sakayama H."/>
            <person name="Vries J.D."/>
            <person name="Buschmann H."/>
            <person name="Saint-Marcoux D."/>
            <person name="Ullrich K.K."/>
            <person name="Haas F.B."/>
            <person name="Vanderstraeten L."/>
            <person name="Becker D."/>
            <person name="Lang D."/>
            <person name="Vosolsobe S."/>
            <person name="Rombauts S."/>
            <person name="Wilhelmsson P.K.I."/>
            <person name="Janitza P."/>
            <person name="Kern R."/>
            <person name="Heyl A."/>
            <person name="Rumpler F."/>
            <person name="Villalobos L.I.A.C."/>
            <person name="Clay J.M."/>
            <person name="Skokan R."/>
            <person name="Toyoda A."/>
            <person name="Suzuki Y."/>
            <person name="Kagoshima H."/>
            <person name="Schijlen E."/>
            <person name="Tajeshwar N."/>
            <person name="Catarino B."/>
            <person name="Hetherington A.J."/>
            <person name="Saltykova A."/>
            <person name="Bonnot C."/>
            <person name="Breuninger H."/>
            <person name="Symeonidi A."/>
            <person name="Radhakrishnan G.V."/>
            <person name="Van Nieuwerburgh F."/>
            <person name="Deforce D."/>
            <person name="Chang C."/>
            <person name="Karol K.G."/>
            <person name="Hedrich R."/>
            <person name="Ulvskov P."/>
            <person name="Glockner G."/>
            <person name="Delwiche C.F."/>
            <person name="Petrasek J."/>
            <person name="Van de Peer Y."/>
            <person name="Friml J."/>
            <person name="Beilby M."/>
            <person name="Dolan L."/>
            <person name="Kohara Y."/>
            <person name="Sugano S."/>
            <person name="Fujiyama A."/>
            <person name="Delaux P.-M."/>
            <person name="Quint M."/>
            <person name="TheiBen G."/>
            <person name="Hagemann M."/>
            <person name="Harholt J."/>
            <person name="Dunand C."/>
            <person name="Zachgo S."/>
            <person name="Langdale J."/>
            <person name="Maumus F."/>
            <person name="Straeten D.V.D."/>
            <person name="Gould S.B."/>
            <person name="Rensing S.A."/>
        </authorList>
    </citation>
    <scope>NUCLEOTIDE SEQUENCE [LARGE SCALE GENOMIC DNA]</scope>
    <source>
        <strain evidence="3 4">S276</strain>
    </source>
</reference>
<protein>
    <recommendedName>
        <fullName evidence="2">Protein kinase domain-containing protein</fullName>
    </recommendedName>
</protein>